<sequence>MKTLKIFIATMLLVMTTQTKAQVSVSINIGTPPVWAPAAPVNVNYYYLPEIETYYDVSARHYIFLNNGVWVRSRALPAYYSGYDLNHCSPVYLTGYRGNEPYMYYKQHKVKYKGHGKWKNNHGSHRGKGKKVGHYKS</sequence>
<dbReference type="EMBL" id="CP134878">
    <property type="protein sequence ID" value="WNM18343.1"/>
    <property type="molecule type" value="Genomic_DNA"/>
</dbReference>
<evidence type="ECO:0000313" key="3">
    <source>
        <dbReference type="EMBL" id="WNM18343.1"/>
    </source>
</evidence>
<proteinExistence type="predicted"/>
<evidence type="ECO:0000256" key="2">
    <source>
        <dbReference type="SAM" id="SignalP"/>
    </source>
</evidence>
<dbReference type="EMBL" id="CP134890">
    <property type="protein sequence ID" value="WNM22394.1"/>
    <property type="molecule type" value="Genomic_DNA"/>
</dbReference>
<evidence type="ECO:0000256" key="1">
    <source>
        <dbReference type="SAM" id="MobiDB-lite"/>
    </source>
</evidence>
<dbReference type="AlphaFoldDB" id="A0AA96JB90"/>
<name>A0AA96JB90_9FLAO</name>
<dbReference type="KEGG" id="fcj:RN605_03285"/>
<gene>
    <name evidence="4" type="ORF">RN605_03285</name>
    <name evidence="3" type="ORF">RN608_09985</name>
</gene>
<keyword evidence="5" id="KW-1185">Reference proteome</keyword>
<accession>A0AA96J2L2</accession>
<feature type="chain" id="PRO_5044705484" description="DUF3300 domain-containing protein" evidence="2">
    <location>
        <begin position="22"/>
        <end position="137"/>
    </location>
</feature>
<protein>
    <recommendedName>
        <fullName evidence="6">DUF3300 domain-containing protein</fullName>
    </recommendedName>
</protein>
<keyword evidence="2" id="KW-0732">Signal</keyword>
<feature type="signal peptide" evidence="2">
    <location>
        <begin position="1"/>
        <end position="21"/>
    </location>
</feature>
<reference evidence="4 5" key="1">
    <citation type="submission" date="2023-09" db="EMBL/GenBank/DDBJ databases">
        <title>Flavobacterium sp. a novel bacteria isolate from Pepper rhizosphere.</title>
        <authorList>
            <person name="Peng Y."/>
            <person name="Lee J."/>
        </authorList>
    </citation>
    <scope>NUCLEOTIDE SEQUENCE [LARGE SCALE GENOMIC DNA]</scope>
    <source>
        <strain evidence="3">PMR2A8</strain>
        <strain evidence="4 5">PMTSA4</strain>
    </source>
</reference>
<accession>A0AA96JB90</accession>
<feature type="region of interest" description="Disordered" evidence="1">
    <location>
        <begin position="116"/>
        <end position="137"/>
    </location>
</feature>
<organism evidence="4 5">
    <name type="scientific">Flavobacterium capsici</name>
    <dbReference type="NCBI Taxonomy" id="3075618"/>
    <lineage>
        <taxon>Bacteria</taxon>
        <taxon>Pseudomonadati</taxon>
        <taxon>Bacteroidota</taxon>
        <taxon>Flavobacteriia</taxon>
        <taxon>Flavobacteriales</taxon>
        <taxon>Flavobacteriaceae</taxon>
        <taxon>Flavobacterium</taxon>
    </lineage>
</organism>
<evidence type="ECO:0000313" key="4">
    <source>
        <dbReference type="EMBL" id="WNM22394.1"/>
    </source>
</evidence>
<dbReference type="RefSeq" id="WP_313322196.1">
    <property type="nucleotide sequence ID" value="NZ_CP134878.1"/>
</dbReference>
<evidence type="ECO:0008006" key="6">
    <source>
        <dbReference type="Google" id="ProtNLM"/>
    </source>
</evidence>
<evidence type="ECO:0000313" key="5">
    <source>
        <dbReference type="Proteomes" id="UP001304515"/>
    </source>
</evidence>
<dbReference type="Proteomes" id="UP001304515">
    <property type="component" value="Chromosome"/>
</dbReference>